<sequence length="344" mass="36231">MAISHHPASIDASSRSMLRRRILAGLGALPLLGMGAPRRATAAQGGYTGSRPIELIVPGGPGAGTDVVARVVAKGLNDHLGHSVVVKNMPGAAGAIGAQYVAKATPDGYTLFFAITGTHTVNQFLYPNLTYDPVKDFVPVSLACKYNNVLVVRPDYGARTFAEFIERVRTSKERQFYGITANGSSSNLAMELLKSEAGLDLPGVPYRSAPAAVSDFLGGQYPVLMDTVINQLPHIRAGKVIALATTGAERSPVLPDVPTVAESGYPSIVAIGWGGVMAPTGTPAPMLQQLNEAMRKTVQSNAFDNLTAAGLEVQYTTPEEMAAFIARESEKWGRLVKAGKITAA</sequence>
<evidence type="ECO:0000313" key="3">
    <source>
        <dbReference type="Proteomes" id="UP000194161"/>
    </source>
</evidence>
<dbReference type="OrthoDB" id="8630394at2"/>
<dbReference type="Gene3D" id="3.40.190.150">
    <property type="entry name" value="Bordetella uptake gene, domain 1"/>
    <property type="match status" value="1"/>
</dbReference>
<dbReference type="RefSeq" id="WP_086078187.1">
    <property type="nucleotide sequence ID" value="NZ_CP021111.1"/>
</dbReference>
<dbReference type="CDD" id="cd07012">
    <property type="entry name" value="PBP2_Bug_TTT"/>
    <property type="match status" value="1"/>
</dbReference>
<organism evidence="2 3">
    <name type="scientific">Bordetella genomosp. 13</name>
    <dbReference type="NCBI Taxonomy" id="463040"/>
    <lineage>
        <taxon>Bacteria</taxon>
        <taxon>Pseudomonadati</taxon>
        <taxon>Pseudomonadota</taxon>
        <taxon>Betaproteobacteria</taxon>
        <taxon>Burkholderiales</taxon>
        <taxon>Alcaligenaceae</taxon>
        <taxon>Bordetella</taxon>
    </lineage>
</organism>
<evidence type="ECO:0000256" key="1">
    <source>
        <dbReference type="ARBA" id="ARBA00006987"/>
    </source>
</evidence>
<evidence type="ECO:0000313" key="2">
    <source>
        <dbReference type="EMBL" id="ARP94423.1"/>
    </source>
</evidence>
<name>A0A1W6ZAK9_9BORD</name>
<dbReference type="Pfam" id="PF03401">
    <property type="entry name" value="TctC"/>
    <property type="match status" value="1"/>
</dbReference>
<dbReference type="Proteomes" id="UP000194161">
    <property type="component" value="Chromosome"/>
</dbReference>
<dbReference type="STRING" id="463040.CAL15_08495"/>
<reference evidence="2 3" key="1">
    <citation type="submission" date="2017-05" db="EMBL/GenBank/DDBJ databases">
        <title>Complete and WGS of Bordetella genogroups.</title>
        <authorList>
            <person name="Spilker T."/>
            <person name="LiPuma J."/>
        </authorList>
    </citation>
    <scope>NUCLEOTIDE SEQUENCE [LARGE SCALE GENOMIC DNA]</scope>
    <source>
        <strain evidence="2 3">AU7206</strain>
    </source>
</reference>
<accession>A0A1W6ZAK9</accession>
<dbReference type="PANTHER" id="PTHR42928:SF5">
    <property type="entry name" value="BLR1237 PROTEIN"/>
    <property type="match status" value="1"/>
</dbReference>
<comment type="similarity">
    <text evidence="1">Belongs to the UPF0065 (bug) family.</text>
</comment>
<dbReference type="AlphaFoldDB" id="A0A1W6ZAK9"/>
<gene>
    <name evidence="2" type="ORF">CAL15_08495</name>
</gene>
<dbReference type="PIRSF" id="PIRSF017082">
    <property type="entry name" value="YflP"/>
    <property type="match status" value="1"/>
</dbReference>
<dbReference type="KEGG" id="bgm:CAL15_08495"/>
<keyword evidence="3" id="KW-1185">Reference proteome</keyword>
<dbReference type="InterPro" id="IPR005064">
    <property type="entry name" value="BUG"/>
</dbReference>
<evidence type="ECO:0008006" key="4">
    <source>
        <dbReference type="Google" id="ProtNLM"/>
    </source>
</evidence>
<dbReference type="SUPFAM" id="SSF53850">
    <property type="entry name" value="Periplasmic binding protein-like II"/>
    <property type="match status" value="1"/>
</dbReference>
<dbReference type="PANTHER" id="PTHR42928">
    <property type="entry name" value="TRICARBOXYLATE-BINDING PROTEIN"/>
    <property type="match status" value="1"/>
</dbReference>
<dbReference type="InterPro" id="IPR042100">
    <property type="entry name" value="Bug_dom1"/>
</dbReference>
<dbReference type="EMBL" id="CP021111">
    <property type="protein sequence ID" value="ARP94423.1"/>
    <property type="molecule type" value="Genomic_DNA"/>
</dbReference>
<proteinExistence type="inferred from homology"/>
<protein>
    <recommendedName>
        <fullName evidence="4">MFS transporter</fullName>
    </recommendedName>
</protein>
<dbReference type="Gene3D" id="3.40.190.10">
    <property type="entry name" value="Periplasmic binding protein-like II"/>
    <property type="match status" value="1"/>
</dbReference>